<evidence type="ECO:0000256" key="4">
    <source>
        <dbReference type="SAM" id="SignalP"/>
    </source>
</evidence>
<proteinExistence type="predicted"/>
<feature type="chain" id="PRO_5026310714" evidence="4">
    <location>
        <begin position="19"/>
        <end position="592"/>
    </location>
</feature>
<feature type="repeat" description="TPR" evidence="3">
    <location>
        <begin position="502"/>
        <end position="535"/>
    </location>
</feature>
<dbReference type="PANTHER" id="PTHR45586:SF1">
    <property type="entry name" value="LIPOPOLYSACCHARIDE ASSEMBLY PROTEIN B"/>
    <property type="match status" value="1"/>
</dbReference>
<dbReference type="InterPro" id="IPR019734">
    <property type="entry name" value="TPR_rpt"/>
</dbReference>
<evidence type="ECO:0000256" key="3">
    <source>
        <dbReference type="PROSITE-ProRule" id="PRU00339"/>
    </source>
</evidence>
<gene>
    <name evidence="5" type="ORF">GOQ30_10955</name>
</gene>
<dbReference type="Proteomes" id="UP000431264">
    <property type="component" value="Unassembled WGS sequence"/>
</dbReference>
<evidence type="ECO:0000256" key="1">
    <source>
        <dbReference type="ARBA" id="ARBA00022737"/>
    </source>
</evidence>
<dbReference type="InterPro" id="IPR011990">
    <property type="entry name" value="TPR-like_helical_dom_sf"/>
</dbReference>
<keyword evidence="6" id="KW-1185">Reference proteome</keyword>
<dbReference type="Pfam" id="PF00515">
    <property type="entry name" value="TPR_1"/>
    <property type="match status" value="1"/>
</dbReference>
<dbReference type="PROSITE" id="PS50005">
    <property type="entry name" value="TPR"/>
    <property type="match status" value="1"/>
</dbReference>
<evidence type="ECO:0000313" key="5">
    <source>
        <dbReference type="EMBL" id="MVO09679.1"/>
    </source>
</evidence>
<dbReference type="SMART" id="SM00028">
    <property type="entry name" value="TPR"/>
    <property type="match status" value="6"/>
</dbReference>
<evidence type="ECO:0000313" key="6">
    <source>
        <dbReference type="Proteomes" id="UP000431264"/>
    </source>
</evidence>
<sequence length="592" mass="69306">MKKIACTIFFFISLIVAAQSEQLALDYYEKGEFEKALTLLEQIGAKQPSNYYFFQRIIDCYQQLEQFDKAEKAILERKKRYDQPILYIDLGYNYQLQKQENKAIKQYELALKEIENQPAYAYQIGSGFEKKVLVEWALKAYEKGQEVNPELNFDYQIALLQGQLGNIELMTDKLLDYAYEKQDNTAIVQNYLTRFIADEAQSTFLNYLKKTLLLRTQKNPDIYWNQFLSWLYVQQKEYGKAFIQEKAIYKRNPESLNAILSLAYMAVDDKQEEDAISILEYVLENTNDVSQQVAAQTLLMQLKMEEATPSDYSKIDSELNYLLEKYGFQSTTVALIKLQAHFKAFYLNQPQEASSLLNKALKLRLNNREISEIKMELADVLLFDEKFNQSILYYAQVEENMKNDVLAHEASMKMAKANYYKNDFDWALQQVKVLKQSSSLLIANDAVELFLLIKDNSYEDSTRVALTSFAKADLLLYQNKEEQALNGFISILEKQKGDAIEDETLYRIATIYSKRKEYQKAIDYYKQILEHHADGIYVDEALFFSAEIYRKYLDDPEKAKPLYEKMIFEHADSIYFTEARKQFRILRGDANL</sequence>
<evidence type="ECO:0000256" key="2">
    <source>
        <dbReference type="ARBA" id="ARBA00022803"/>
    </source>
</evidence>
<name>A0A6I4ILQ1_9FLAO</name>
<dbReference type="InterPro" id="IPR051012">
    <property type="entry name" value="CellSynth/LPSAsmb/PSIAsmb"/>
</dbReference>
<keyword evidence="4" id="KW-0732">Signal</keyword>
<dbReference type="RefSeq" id="WP_140998053.1">
    <property type="nucleotide sequence ID" value="NZ_VDCZ01000007.1"/>
</dbReference>
<dbReference type="OrthoDB" id="9763354at2"/>
<reference evidence="6" key="1">
    <citation type="submission" date="2019-05" db="EMBL/GenBank/DDBJ databases">
        <title>Flavobacterium profundi sp. nov., isolated from a deep-sea seamount.</title>
        <authorList>
            <person name="Zhang D.-C."/>
        </authorList>
    </citation>
    <scope>NUCLEOTIDE SEQUENCE [LARGE SCALE GENOMIC DNA]</scope>
    <source>
        <strain evidence="6">TP390</strain>
    </source>
</reference>
<comment type="caution">
    <text evidence="5">The sequence shown here is derived from an EMBL/GenBank/DDBJ whole genome shotgun (WGS) entry which is preliminary data.</text>
</comment>
<dbReference type="PANTHER" id="PTHR45586">
    <property type="entry name" value="TPR REPEAT-CONTAINING PROTEIN PA4667"/>
    <property type="match status" value="1"/>
</dbReference>
<feature type="signal peptide" evidence="4">
    <location>
        <begin position="1"/>
        <end position="18"/>
    </location>
</feature>
<keyword evidence="1" id="KW-0677">Repeat</keyword>
<accession>A0A6I4ILQ1</accession>
<dbReference type="AlphaFoldDB" id="A0A6I4ILQ1"/>
<dbReference type="SUPFAM" id="SSF48452">
    <property type="entry name" value="TPR-like"/>
    <property type="match status" value="3"/>
</dbReference>
<dbReference type="Gene3D" id="1.25.40.10">
    <property type="entry name" value="Tetratricopeptide repeat domain"/>
    <property type="match status" value="4"/>
</dbReference>
<keyword evidence="2 3" id="KW-0802">TPR repeat</keyword>
<dbReference type="EMBL" id="WQLW01000007">
    <property type="protein sequence ID" value="MVO09679.1"/>
    <property type="molecule type" value="Genomic_DNA"/>
</dbReference>
<protein>
    <submittedName>
        <fullName evidence="5">Tetratricopeptide repeat protein</fullName>
    </submittedName>
</protein>
<organism evidence="5 6">
    <name type="scientific">Flavobacterium profundi</name>
    <dbReference type="NCBI Taxonomy" id="1774945"/>
    <lineage>
        <taxon>Bacteria</taxon>
        <taxon>Pseudomonadati</taxon>
        <taxon>Bacteroidota</taxon>
        <taxon>Flavobacteriia</taxon>
        <taxon>Flavobacteriales</taxon>
        <taxon>Flavobacteriaceae</taxon>
        <taxon>Flavobacterium</taxon>
    </lineage>
</organism>